<name>A0A7R7XT74_9EURO</name>
<dbReference type="AlphaFoldDB" id="A0A7R7XT74"/>
<reference evidence="1" key="1">
    <citation type="submission" date="2021-01" db="EMBL/GenBank/DDBJ databases">
        <authorList>
            <consortium name="Aspergillus puulaauensis MK2 genome sequencing consortium"/>
            <person name="Kazuki M."/>
            <person name="Futagami T."/>
        </authorList>
    </citation>
    <scope>NUCLEOTIDE SEQUENCE</scope>
    <source>
        <strain evidence="1">MK2</strain>
    </source>
</reference>
<keyword evidence="2" id="KW-1185">Reference proteome</keyword>
<protein>
    <recommendedName>
        <fullName evidence="3">Arrestin-like N-terminal domain-containing protein</fullName>
    </recommendedName>
</protein>
<dbReference type="RefSeq" id="XP_041559484.1">
    <property type="nucleotide sequence ID" value="XM_041693567.1"/>
</dbReference>
<evidence type="ECO:0000313" key="1">
    <source>
        <dbReference type="EMBL" id="BCS27290.1"/>
    </source>
</evidence>
<dbReference type="OrthoDB" id="2333384at2759"/>
<evidence type="ECO:0008006" key="3">
    <source>
        <dbReference type="Google" id="ProtNLM"/>
    </source>
</evidence>
<dbReference type="InterPro" id="IPR014752">
    <property type="entry name" value="Arrestin-like_C"/>
</dbReference>
<dbReference type="Proteomes" id="UP000654913">
    <property type="component" value="Chromosome 6"/>
</dbReference>
<accession>A0A7R7XT74</accession>
<dbReference type="KEGG" id="apuu:APUU_60338A"/>
<sequence>MFGKQAARYDLRLGSSCFFASTNQSTSSPSPITGRLCVTFPQAVWVNRIKLILTRALKIPVEGTITTKDREHITHVQELELASSKTHRPFNLPPGDYEFPFEIPLREIVLETVTGPGHNYRTYRIDAIVERTYWKDTIVSQPLRIYNAPNTEWNDINSWYPLTVEGQSDQNILHCASIPSSHIPFGSTFSIACGFQVPSKDVKLRTVTIEVIEKHKLLLDATAAEAALGILHITSAKDLTVFRERLEPVPESGLVSCTGTEWCISTQALLPVSFDLCSQSVMTRTVKIMHSLVITSEFEHENGELFDTVCNSILEEDSTPEVG</sequence>
<proteinExistence type="predicted"/>
<dbReference type="GeneID" id="64977295"/>
<reference evidence="1" key="2">
    <citation type="submission" date="2021-02" db="EMBL/GenBank/DDBJ databases">
        <title>Aspergillus puulaauensis MK2 genome sequence.</title>
        <authorList>
            <person name="Futagami T."/>
            <person name="Mori K."/>
            <person name="Kadooka C."/>
            <person name="Tanaka T."/>
        </authorList>
    </citation>
    <scope>NUCLEOTIDE SEQUENCE</scope>
    <source>
        <strain evidence="1">MK2</strain>
    </source>
</reference>
<organism evidence="1 2">
    <name type="scientific">Aspergillus puulaauensis</name>
    <dbReference type="NCBI Taxonomy" id="1220207"/>
    <lineage>
        <taxon>Eukaryota</taxon>
        <taxon>Fungi</taxon>
        <taxon>Dikarya</taxon>
        <taxon>Ascomycota</taxon>
        <taxon>Pezizomycotina</taxon>
        <taxon>Eurotiomycetes</taxon>
        <taxon>Eurotiomycetidae</taxon>
        <taxon>Eurotiales</taxon>
        <taxon>Aspergillaceae</taxon>
        <taxon>Aspergillus</taxon>
    </lineage>
</organism>
<gene>
    <name evidence="1" type="ORF">APUU_60338A</name>
</gene>
<evidence type="ECO:0000313" key="2">
    <source>
        <dbReference type="Proteomes" id="UP000654913"/>
    </source>
</evidence>
<dbReference type="Gene3D" id="2.60.40.640">
    <property type="match status" value="1"/>
</dbReference>
<dbReference type="EMBL" id="AP024448">
    <property type="protein sequence ID" value="BCS27290.1"/>
    <property type="molecule type" value="Genomic_DNA"/>
</dbReference>